<dbReference type="AlphaFoldDB" id="A0A0S4QHP0"/>
<dbReference type="Proteomes" id="UP000198802">
    <property type="component" value="Unassembled WGS sequence"/>
</dbReference>
<feature type="region of interest" description="Disordered" evidence="1">
    <location>
        <begin position="1"/>
        <end position="26"/>
    </location>
</feature>
<name>A0A0S4QHP0_9ACTN</name>
<accession>A0A0S4QHP0</accession>
<gene>
    <name evidence="2" type="ORF">Ga0074812_104142</name>
</gene>
<evidence type="ECO:0000313" key="3">
    <source>
        <dbReference type="Proteomes" id="UP000198802"/>
    </source>
</evidence>
<evidence type="ECO:0000313" key="2">
    <source>
        <dbReference type="EMBL" id="CUU55061.1"/>
    </source>
</evidence>
<proteinExistence type="predicted"/>
<sequence length="66" mass="7238">MRARRVRLESENLVAQGSTGGHQHHSWAFQRIRRAATRGLGRTDLLNIDFPITGDLPGVGGVRDGC</sequence>
<evidence type="ECO:0000256" key="1">
    <source>
        <dbReference type="SAM" id="MobiDB-lite"/>
    </source>
</evidence>
<keyword evidence="3" id="KW-1185">Reference proteome</keyword>
<reference evidence="3" key="1">
    <citation type="submission" date="2015-11" db="EMBL/GenBank/DDBJ databases">
        <authorList>
            <person name="Varghese N."/>
        </authorList>
    </citation>
    <scope>NUCLEOTIDE SEQUENCE [LARGE SCALE GENOMIC DNA]</scope>
    <source>
        <strain evidence="3">DSM 45899</strain>
    </source>
</reference>
<feature type="compositionally biased region" description="Basic and acidic residues" evidence="1">
    <location>
        <begin position="1"/>
        <end position="10"/>
    </location>
</feature>
<organism evidence="2 3">
    <name type="scientific">Parafrankia irregularis</name>
    <dbReference type="NCBI Taxonomy" id="795642"/>
    <lineage>
        <taxon>Bacteria</taxon>
        <taxon>Bacillati</taxon>
        <taxon>Actinomycetota</taxon>
        <taxon>Actinomycetes</taxon>
        <taxon>Frankiales</taxon>
        <taxon>Frankiaceae</taxon>
        <taxon>Parafrankia</taxon>
    </lineage>
</organism>
<protein>
    <submittedName>
        <fullName evidence="2">Uncharacterized protein</fullName>
    </submittedName>
</protein>
<dbReference type="EMBL" id="FAOZ01000004">
    <property type="protein sequence ID" value="CUU55061.1"/>
    <property type="molecule type" value="Genomic_DNA"/>
</dbReference>